<keyword evidence="3" id="KW-1185">Reference proteome</keyword>
<name>A0A1S8A5I3_ROSNE</name>
<evidence type="ECO:0000256" key="1">
    <source>
        <dbReference type="SAM" id="MobiDB-lite"/>
    </source>
</evidence>
<dbReference type="EMBL" id="DF977449">
    <property type="protein sequence ID" value="GAW25323.1"/>
    <property type="molecule type" value="Genomic_DNA"/>
</dbReference>
<gene>
    <name evidence="2" type="ORF">SAMD00023353_0403500</name>
</gene>
<evidence type="ECO:0000313" key="2">
    <source>
        <dbReference type="EMBL" id="GAW25323.1"/>
    </source>
</evidence>
<feature type="region of interest" description="Disordered" evidence="1">
    <location>
        <begin position="1"/>
        <end position="49"/>
    </location>
</feature>
<feature type="compositionally biased region" description="Basic and acidic residues" evidence="1">
    <location>
        <begin position="9"/>
        <end position="20"/>
    </location>
</feature>
<sequence length="49" mass="5589">MHGGGLLRAYDDGTKHRTEAYSEGEPESVDDWATYPNERSRRRDPAPLK</sequence>
<protein>
    <submittedName>
        <fullName evidence="2">Uncharacterized protein</fullName>
    </submittedName>
</protein>
<feature type="compositionally biased region" description="Basic and acidic residues" evidence="1">
    <location>
        <begin position="38"/>
        <end position="49"/>
    </location>
</feature>
<proteinExistence type="predicted"/>
<organism evidence="2">
    <name type="scientific">Rosellinia necatrix</name>
    <name type="common">White root-rot fungus</name>
    <dbReference type="NCBI Taxonomy" id="77044"/>
    <lineage>
        <taxon>Eukaryota</taxon>
        <taxon>Fungi</taxon>
        <taxon>Dikarya</taxon>
        <taxon>Ascomycota</taxon>
        <taxon>Pezizomycotina</taxon>
        <taxon>Sordariomycetes</taxon>
        <taxon>Xylariomycetidae</taxon>
        <taxon>Xylariales</taxon>
        <taxon>Xylariaceae</taxon>
        <taxon>Rosellinia</taxon>
    </lineage>
</organism>
<reference evidence="2" key="1">
    <citation type="submission" date="2016-03" db="EMBL/GenBank/DDBJ databases">
        <title>Draft genome sequence of Rosellinia necatrix.</title>
        <authorList>
            <person name="Kanematsu S."/>
        </authorList>
    </citation>
    <scope>NUCLEOTIDE SEQUENCE [LARGE SCALE GENOMIC DNA]</scope>
    <source>
        <strain evidence="2">W97</strain>
    </source>
</reference>
<dbReference type="Proteomes" id="UP000054516">
    <property type="component" value="Unassembled WGS sequence"/>
</dbReference>
<accession>A0A1S8A5I3</accession>
<evidence type="ECO:0000313" key="3">
    <source>
        <dbReference type="Proteomes" id="UP000054516"/>
    </source>
</evidence>
<dbReference type="AlphaFoldDB" id="A0A1S8A5I3"/>